<dbReference type="InterPro" id="IPR021868">
    <property type="entry name" value="Alpha_2_Macroglob_MG3"/>
</dbReference>
<keyword evidence="3" id="KW-0677">Repeat</keyword>
<dbReference type="Gene3D" id="2.60.40.1930">
    <property type="match status" value="1"/>
</dbReference>
<dbReference type="Pfam" id="PF07703">
    <property type="entry name" value="A2M_BRD"/>
    <property type="match status" value="1"/>
</dbReference>
<feature type="chain" id="PRO_5025372531" evidence="5">
    <location>
        <begin position="23"/>
        <end position="1808"/>
    </location>
</feature>
<reference evidence="8" key="1">
    <citation type="submission" date="2020-02" db="EMBL/GenBank/DDBJ databases">
        <title>Delineation of the pyrene-degrading pathway in Roseobacter clade bacteria by genomic analysis.</title>
        <authorList>
            <person name="Zhou H."/>
            <person name="Wang H."/>
        </authorList>
    </citation>
    <scope>NUCLEOTIDE SEQUENCE</scope>
    <source>
        <strain evidence="8">PrR005</strain>
    </source>
</reference>
<dbReference type="PANTHER" id="PTHR40094:SF1">
    <property type="entry name" value="UBIQUITIN DOMAIN-CONTAINING PROTEIN"/>
    <property type="match status" value="1"/>
</dbReference>
<protein>
    <submittedName>
        <fullName evidence="8">Alpha-2-macroglobulin family protein</fullName>
    </submittedName>
</protein>
<dbReference type="Gene3D" id="3.50.4.10">
    <property type="entry name" value="Hepatocyte Growth Factor"/>
    <property type="match status" value="1"/>
</dbReference>
<feature type="domain" description="Alpha-2-macroglobulin bait region" evidence="6">
    <location>
        <begin position="950"/>
        <end position="1094"/>
    </location>
</feature>
<keyword evidence="4" id="KW-1015">Disulfide bond</keyword>
<dbReference type="CDD" id="cd01100">
    <property type="entry name" value="APPLE_Factor_XI_like"/>
    <property type="match status" value="1"/>
</dbReference>
<dbReference type="Pfam" id="PF11974">
    <property type="entry name" value="bMG3"/>
    <property type="match status" value="1"/>
</dbReference>
<evidence type="ECO:0000313" key="8">
    <source>
        <dbReference type="EMBL" id="NDW45974.1"/>
    </source>
</evidence>
<keyword evidence="2 5" id="KW-0732">Signal</keyword>
<evidence type="ECO:0000256" key="1">
    <source>
        <dbReference type="ARBA" id="ARBA00010556"/>
    </source>
</evidence>
<dbReference type="InterPro" id="IPR041246">
    <property type="entry name" value="Bact_MG10"/>
</dbReference>
<dbReference type="InterPro" id="IPR011625">
    <property type="entry name" value="A2M_N_BRD"/>
</dbReference>
<comment type="caution">
    <text evidence="8">The sequence shown here is derived from an EMBL/GenBank/DDBJ whole genome shotgun (WGS) entry which is preliminary data.</text>
</comment>
<evidence type="ECO:0000256" key="4">
    <source>
        <dbReference type="ARBA" id="ARBA00023157"/>
    </source>
</evidence>
<feature type="domain" description="Alpha-2-macroglobulin" evidence="7">
    <location>
        <begin position="1157"/>
        <end position="1245"/>
    </location>
</feature>
<dbReference type="InterPro" id="IPR041203">
    <property type="entry name" value="Bact_A2M_MG5"/>
</dbReference>
<evidence type="ECO:0000259" key="7">
    <source>
        <dbReference type="SMART" id="SM01360"/>
    </source>
</evidence>
<dbReference type="InterPro" id="IPR002890">
    <property type="entry name" value="MG2"/>
</dbReference>
<proteinExistence type="inferred from homology"/>
<evidence type="ECO:0000256" key="5">
    <source>
        <dbReference type="SAM" id="SignalP"/>
    </source>
</evidence>
<dbReference type="InterPro" id="IPR000177">
    <property type="entry name" value="Apple"/>
</dbReference>
<feature type="signal peptide" evidence="5">
    <location>
        <begin position="1"/>
        <end position="22"/>
    </location>
</feature>
<dbReference type="InterPro" id="IPR041462">
    <property type="entry name" value="Bact_A2M_MG6"/>
</dbReference>
<sequence>MRRFGFLLILSFSAFFSESAPAGAQQAIPDFRYVVTRDMDFFGEDLDALFDTDLPSCVRACDVNRACGAFTFNARSNACFPKKGVSQQTPYQGAISAQKWPLPQAVVDRAQARVAGLEFLGTSDLTAASDLARMLGLRHPAGGLELEQVLDAMRAASTPAEAMGWAGAAVSLSDRADLWAEYARLLLAIRTNDGDTQRDYRRRALLASANAYLRADQPGTEVNALDIMAQALERSDRGRNMVAALRLATEIQPRPDILAALETAIAKYGFRIVESTVESDSALPRICAQFSEPLVKAGLDYEPFVQSPDTALVVQVDGNQLCLDGVAHGQRYRVTLRKGLPAASGETLWKDVTLTHYVRDRSPAVRFPGRSYILPKAADAAIPVETVNTTALDLTLRRVSDRNLLRAVQDGYFGRPLSYWEDQNFAADIAQEVWTGTAVVENDLNRDMTTRLPLSEAIAGQPAGIYALTARVPGADPYDDPGATQWFVLSDLGLSTVSGNDGLHVTVRGLSDAAARGGVDLTLISRANAVLGTATTDDEGYARFDQGLTRGTGSAAPALILAALGDNDIGFLSLTDPAFDLSDRGVEGRNPSGPVDVFLTTDRGAYRAGEMINATVLSRDSTTRAIEGLPLTAILSRPDGVEYSRQVSDGGVAGGHVFALTVGTSAPRGTWRLEIKSDPKGPALASQSLLVEDFLPERIDFTMSLPDAPVFPGDSPPLSIEARYLFGAPGSDLTIDGQVLLSASEGIEAWPGYRFGRHDAYVSTQSSYFGGERTDASGQARLAIDIPSLDAEGKPLTATVIARLADGSARPVERRLTVPVSPETPVIGIKPLFEDVVTEGTEAAFQVIGLTPGLTLEPMQVKWTLNRVETRYQWYQLYGNWNWEPITRRTRIATGEATLGDAPLSLSQPVDWGEYELVVERLDGSYVAASVDFYAGWYQAADASATPDRLEMSLDRDSYRPGDTARLRLVPRAAGTALVSVMSDRVISRQAITVEAGETVIPLTVTADWGAGAYVTATVIRPMDVAAGQNPARALGLAHARVEPVGKKLAVAIDAPEIAEPRRTQPVRVTVEGAQPGEETWLTLAAVDLGILNLTGFQSPDPQGHYFGQRRLGVELRDVYGRLIDGMNGALGTVRSGGDADNGLRMQSPPPTQELMAAFSGPVEVGADGSAQVDIRLPAFNGTVRLMAVAWSQGAIGQAERDMIVRDPVVVTATVPRFLAPGDSSRILLDVTHADGPAGEMELALTTTGGLDIGVQPGRFTLADGAKQVFEIPVSANAIGDPTIDVSLVTPDGRELSQTLTLAVRSNDPVVAQTRRFALGAGDSFLFSDDVFSGLRPGSARAILSAGPLAKFDAPGLLNLLDRYPYGCTEQVTSQAMPLLYLSAVAEAAGLGHGPQVTGRIDAAIRRILTRQASNGAFGLWRAESGDFWLDAYASDFLSRARATGHTVPDRAFAMAMDNLRNRISYAPDFDEGGEDIAYALMVLAREGAAAMGDLRYYADVKAGAFTTPLAAAQLGAALAYYGDQTRADAMFARAAAMVAGQRVEDAVWRADYGTNLRDAAGLLALAAEAGSAVVNRDALLARIDRSAGQMSTQEAAWALLAAQALVKVPEQSGLRVNGAPVDGPFVQVLDGGSTDVLNITASDAKATDITLTTIGVPEVAPPAGGMGYTITRALYTMDGAPINLDTFKVGERFVTVLTVSPHEATGGRLMVNDPLPAGFEIDNPSLLRSGDVRALDWLSMDEAAHAEFRSDRFLAAVDSFGARPVTLAYVARAVSPGTFHRPAASVEDMYRPQFRARTETDRIQVTQ</sequence>
<dbReference type="InterPro" id="IPR001599">
    <property type="entry name" value="Macroglobln_a2"/>
</dbReference>
<dbReference type="Pfam" id="PF21142">
    <property type="entry name" value="A2M_bMG2"/>
    <property type="match status" value="1"/>
</dbReference>
<dbReference type="SMART" id="SM01419">
    <property type="entry name" value="Thiol-ester_cl"/>
    <property type="match status" value="1"/>
</dbReference>
<dbReference type="SUPFAM" id="SSF48239">
    <property type="entry name" value="Terpenoid cyclases/Protein prenyltransferases"/>
    <property type="match status" value="1"/>
</dbReference>
<dbReference type="InterPro" id="IPR051802">
    <property type="entry name" value="YfhM-like"/>
</dbReference>
<dbReference type="Pfam" id="PF17962">
    <property type="entry name" value="bMG6"/>
    <property type="match status" value="1"/>
</dbReference>
<dbReference type="Pfam" id="PF00207">
    <property type="entry name" value="A2M"/>
    <property type="match status" value="1"/>
</dbReference>
<dbReference type="EMBL" id="JAAGOX010000022">
    <property type="protein sequence ID" value="NDW45974.1"/>
    <property type="molecule type" value="Genomic_DNA"/>
</dbReference>
<evidence type="ECO:0000256" key="3">
    <source>
        <dbReference type="ARBA" id="ARBA00022737"/>
    </source>
</evidence>
<dbReference type="RefSeq" id="WP_164130636.1">
    <property type="nucleotide sequence ID" value="NZ_JAAGOX010000022.1"/>
</dbReference>
<name>A0A6B2NU70_9RHOB</name>
<dbReference type="GO" id="GO:0006508">
    <property type="term" value="P:proteolysis"/>
    <property type="evidence" value="ECO:0007669"/>
    <property type="project" value="InterPro"/>
</dbReference>
<dbReference type="CDD" id="cd02891">
    <property type="entry name" value="A2M_like"/>
    <property type="match status" value="1"/>
</dbReference>
<dbReference type="InterPro" id="IPR049120">
    <property type="entry name" value="A2M_bMG2"/>
</dbReference>
<dbReference type="PANTHER" id="PTHR40094">
    <property type="entry name" value="ALPHA-2-MACROGLOBULIN HOMOLOG"/>
    <property type="match status" value="1"/>
</dbReference>
<dbReference type="InterPro" id="IPR008930">
    <property type="entry name" value="Terpenoid_cyclase/PrenylTrfase"/>
</dbReference>
<dbReference type="Pfam" id="PF00024">
    <property type="entry name" value="PAN_1"/>
    <property type="match status" value="1"/>
</dbReference>
<evidence type="ECO:0000259" key="6">
    <source>
        <dbReference type="SMART" id="SM01359"/>
    </source>
</evidence>
<dbReference type="InterPro" id="IPR047565">
    <property type="entry name" value="Alpha-macroglob_thiol-ester_cl"/>
</dbReference>
<dbReference type="Pfam" id="PF17972">
    <property type="entry name" value="bMG5"/>
    <property type="match status" value="1"/>
</dbReference>
<dbReference type="PIRSF" id="PIRSF038980">
    <property type="entry name" value="A2M_bac"/>
    <property type="match status" value="1"/>
</dbReference>
<dbReference type="InterPro" id="IPR026284">
    <property type="entry name" value="A2MG_proteobact"/>
</dbReference>
<gene>
    <name evidence="8" type="ORF">G0P99_13480</name>
</gene>
<comment type="similarity">
    <text evidence="1">Belongs to the protease inhibitor I39 (alpha-2-macroglobulin) family. Bacterial alpha-2-macroglobulin subfamily.</text>
</comment>
<dbReference type="Pfam" id="PF01835">
    <property type="entry name" value="MG2"/>
    <property type="match status" value="1"/>
</dbReference>
<dbReference type="InterPro" id="IPR003609">
    <property type="entry name" value="Pan_app"/>
</dbReference>
<dbReference type="Pfam" id="PF17973">
    <property type="entry name" value="bMG10"/>
    <property type="match status" value="1"/>
</dbReference>
<dbReference type="SMART" id="SM01360">
    <property type="entry name" value="A2M"/>
    <property type="match status" value="1"/>
</dbReference>
<dbReference type="Gene3D" id="1.50.10.20">
    <property type="match status" value="1"/>
</dbReference>
<evidence type="ECO:0000256" key="2">
    <source>
        <dbReference type="ARBA" id="ARBA00022729"/>
    </source>
</evidence>
<dbReference type="GO" id="GO:0005615">
    <property type="term" value="C:extracellular space"/>
    <property type="evidence" value="ECO:0007669"/>
    <property type="project" value="InterPro"/>
</dbReference>
<dbReference type="InterPro" id="IPR011626">
    <property type="entry name" value="Alpha-macroglobulin_TED"/>
</dbReference>
<dbReference type="Pfam" id="PF07678">
    <property type="entry name" value="TED_complement"/>
    <property type="match status" value="1"/>
</dbReference>
<organism evidence="8">
    <name type="scientific">Ruegeria sp. PrR005</name>
    <dbReference type="NCBI Taxonomy" id="2706882"/>
    <lineage>
        <taxon>Bacteria</taxon>
        <taxon>Pseudomonadati</taxon>
        <taxon>Pseudomonadota</taxon>
        <taxon>Alphaproteobacteria</taxon>
        <taxon>Rhodobacterales</taxon>
        <taxon>Roseobacteraceae</taxon>
        <taxon>Ruegeria</taxon>
    </lineage>
</organism>
<dbReference type="SMART" id="SM01359">
    <property type="entry name" value="A2M_N_2"/>
    <property type="match status" value="1"/>
</dbReference>
<accession>A0A6B2NU70</accession>
<dbReference type="GO" id="GO:0004866">
    <property type="term" value="F:endopeptidase inhibitor activity"/>
    <property type="evidence" value="ECO:0007669"/>
    <property type="project" value="InterPro"/>
</dbReference>